<dbReference type="EMBL" id="DNAN01000120">
    <property type="protein sequence ID" value="HAW74786.1"/>
    <property type="molecule type" value="Genomic_DNA"/>
</dbReference>
<dbReference type="Proteomes" id="UP000263517">
    <property type="component" value="Unassembled WGS sequence"/>
</dbReference>
<keyword evidence="3" id="KW-0847">Vitamin C</keyword>
<feature type="domain" description="Fe2OG dioxygenase" evidence="7">
    <location>
        <begin position="137"/>
        <end position="225"/>
    </location>
</feature>
<comment type="caution">
    <text evidence="8">The sequence shown here is derived from an EMBL/GenBank/DDBJ whole genome shotgun (WGS) entry which is preliminary data.</text>
</comment>
<evidence type="ECO:0000256" key="5">
    <source>
        <dbReference type="ARBA" id="ARBA00023002"/>
    </source>
</evidence>
<evidence type="ECO:0000256" key="4">
    <source>
        <dbReference type="ARBA" id="ARBA00022964"/>
    </source>
</evidence>
<dbReference type="GO" id="GO:0005506">
    <property type="term" value="F:iron ion binding"/>
    <property type="evidence" value="ECO:0007669"/>
    <property type="project" value="InterPro"/>
</dbReference>
<dbReference type="GO" id="GO:0016705">
    <property type="term" value="F:oxidoreductase activity, acting on paired donors, with incorporation or reduction of molecular oxygen"/>
    <property type="evidence" value="ECO:0007669"/>
    <property type="project" value="InterPro"/>
</dbReference>
<keyword evidence="2" id="KW-0479">Metal-binding</keyword>
<accession>A0A350P0G9</accession>
<organism evidence="8 9">
    <name type="scientific">Alteromonas australica</name>
    <dbReference type="NCBI Taxonomy" id="589873"/>
    <lineage>
        <taxon>Bacteria</taxon>
        <taxon>Pseudomonadati</taxon>
        <taxon>Pseudomonadota</taxon>
        <taxon>Gammaproteobacteria</taxon>
        <taxon>Alteromonadales</taxon>
        <taxon>Alteromonadaceae</taxon>
        <taxon>Alteromonas/Salinimonas group</taxon>
        <taxon>Alteromonas</taxon>
    </lineage>
</organism>
<dbReference type="Gene3D" id="2.60.120.620">
    <property type="entry name" value="q2cbj1_9rhob like domain"/>
    <property type="match status" value="1"/>
</dbReference>
<evidence type="ECO:0000256" key="3">
    <source>
        <dbReference type="ARBA" id="ARBA00022896"/>
    </source>
</evidence>
<evidence type="ECO:0000313" key="9">
    <source>
        <dbReference type="Proteomes" id="UP000263517"/>
    </source>
</evidence>
<dbReference type="InterPro" id="IPR006620">
    <property type="entry name" value="Pro_4_hyd_alph"/>
</dbReference>
<name>A0A350P0G9_9ALTE</name>
<sequence length="239" mass="27894">MHQLTNYMLSLQSNWFVNQPLLQAVNDSVPLIARYKAKSGRESLEKTELRQMCRQIFPDIYRFPLLRRQYCTMLLDEIELMRGRLMFETNDSEDELRQIPEIVLKDKCPELYRQMWFLVRTVINPVIMSLYCRDNLEIASVQIANYNPKDKQQGAWHHDDSADISVVVPLNTKKYEGGGTEFYGKGKMKPLPTGHALIFPSFSNLHRGLAVESGDRYLLVFWLVDRTRAVDLVSEVFQE</sequence>
<dbReference type="SMART" id="SM00702">
    <property type="entry name" value="P4Hc"/>
    <property type="match status" value="1"/>
</dbReference>
<proteinExistence type="predicted"/>
<evidence type="ECO:0000256" key="6">
    <source>
        <dbReference type="ARBA" id="ARBA00023004"/>
    </source>
</evidence>
<reference evidence="8 9" key="1">
    <citation type="journal article" date="2018" name="Nat. Biotechnol.">
        <title>A standardized bacterial taxonomy based on genome phylogeny substantially revises the tree of life.</title>
        <authorList>
            <person name="Parks D.H."/>
            <person name="Chuvochina M."/>
            <person name="Waite D.W."/>
            <person name="Rinke C."/>
            <person name="Skarshewski A."/>
            <person name="Chaumeil P.A."/>
            <person name="Hugenholtz P."/>
        </authorList>
    </citation>
    <scope>NUCLEOTIDE SEQUENCE [LARGE SCALE GENOMIC DNA]</scope>
    <source>
        <strain evidence="8">UBA11978</strain>
    </source>
</reference>
<protein>
    <recommendedName>
        <fullName evidence="7">Fe2OG dioxygenase domain-containing protein</fullName>
    </recommendedName>
</protein>
<keyword evidence="6" id="KW-0408">Iron</keyword>
<dbReference type="AlphaFoldDB" id="A0A350P0G9"/>
<evidence type="ECO:0000313" key="8">
    <source>
        <dbReference type="EMBL" id="HAW74786.1"/>
    </source>
</evidence>
<dbReference type="GO" id="GO:0031418">
    <property type="term" value="F:L-ascorbic acid binding"/>
    <property type="evidence" value="ECO:0007669"/>
    <property type="project" value="UniProtKB-KW"/>
</dbReference>
<dbReference type="InterPro" id="IPR005123">
    <property type="entry name" value="Oxoglu/Fe-dep_dioxygenase_dom"/>
</dbReference>
<evidence type="ECO:0000259" key="7">
    <source>
        <dbReference type="PROSITE" id="PS51471"/>
    </source>
</evidence>
<evidence type="ECO:0000256" key="2">
    <source>
        <dbReference type="ARBA" id="ARBA00022723"/>
    </source>
</evidence>
<dbReference type="PROSITE" id="PS51471">
    <property type="entry name" value="FE2OG_OXY"/>
    <property type="match status" value="1"/>
</dbReference>
<keyword evidence="4" id="KW-0223">Dioxygenase</keyword>
<keyword evidence="5" id="KW-0560">Oxidoreductase</keyword>
<gene>
    <name evidence="8" type="ORF">DCW74_03515</name>
</gene>
<comment type="cofactor">
    <cofactor evidence="1">
        <name>L-ascorbate</name>
        <dbReference type="ChEBI" id="CHEBI:38290"/>
    </cofactor>
</comment>
<evidence type="ECO:0000256" key="1">
    <source>
        <dbReference type="ARBA" id="ARBA00001961"/>
    </source>
</evidence>
<dbReference type="GO" id="GO:0051213">
    <property type="term" value="F:dioxygenase activity"/>
    <property type="evidence" value="ECO:0007669"/>
    <property type="project" value="UniProtKB-KW"/>
</dbReference>